<dbReference type="PANTHER" id="PTHR12131:SF1">
    <property type="entry name" value="ATP-DEPENDENT RNA HELICASE SUPV3L1, MITOCHONDRIAL-RELATED"/>
    <property type="match status" value="1"/>
</dbReference>
<dbReference type="GO" id="GO:0016787">
    <property type="term" value="F:hydrolase activity"/>
    <property type="evidence" value="ECO:0007669"/>
    <property type="project" value="UniProtKB-KW"/>
</dbReference>
<keyword evidence="7" id="KW-0809">Transit peptide</keyword>
<dbReference type="PROSITE" id="PS51192">
    <property type="entry name" value="HELICASE_ATP_BIND_1"/>
    <property type="match status" value="1"/>
</dbReference>
<dbReference type="Pfam" id="PF00271">
    <property type="entry name" value="Helicase_C"/>
    <property type="match status" value="1"/>
</dbReference>
<dbReference type="OrthoDB" id="6692397at2759"/>
<evidence type="ECO:0000259" key="11">
    <source>
        <dbReference type="PROSITE" id="PS51194"/>
    </source>
</evidence>
<evidence type="ECO:0000313" key="13">
    <source>
        <dbReference type="Proteomes" id="UP000515908"/>
    </source>
</evidence>
<keyword evidence="4" id="KW-0378">Hydrolase</keyword>
<dbReference type="InterPro" id="IPR001650">
    <property type="entry name" value="Helicase_C-like"/>
</dbReference>
<comment type="catalytic activity">
    <reaction evidence="9">
        <text>ATP + H2O = ADP + phosphate + H(+)</text>
        <dbReference type="Rhea" id="RHEA:13065"/>
        <dbReference type="ChEBI" id="CHEBI:15377"/>
        <dbReference type="ChEBI" id="CHEBI:15378"/>
        <dbReference type="ChEBI" id="CHEBI:30616"/>
        <dbReference type="ChEBI" id="CHEBI:43474"/>
        <dbReference type="ChEBI" id="CHEBI:456216"/>
        <dbReference type="EC" id="3.6.4.13"/>
    </reaction>
</comment>
<evidence type="ECO:0000256" key="7">
    <source>
        <dbReference type="ARBA" id="ARBA00022946"/>
    </source>
</evidence>
<comment type="subcellular location">
    <subcellularLocation>
        <location evidence="1">Mitochondrion</location>
    </subcellularLocation>
</comment>
<keyword evidence="6" id="KW-0067">ATP-binding</keyword>
<dbReference type="Gene3D" id="3.40.50.300">
    <property type="entry name" value="P-loop containing nucleotide triphosphate hydrolases"/>
    <property type="match status" value="2"/>
</dbReference>
<name>A0A7G2C697_9TRYP</name>
<keyword evidence="3" id="KW-0547">Nucleotide-binding</keyword>
<dbReference type="GO" id="GO:0045025">
    <property type="term" value="C:mitochondrial degradosome"/>
    <property type="evidence" value="ECO:0007669"/>
    <property type="project" value="TreeGrafter"/>
</dbReference>
<keyword evidence="8" id="KW-0496">Mitochondrion</keyword>
<accession>A0A7G2C697</accession>
<evidence type="ECO:0000256" key="6">
    <source>
        <dbReference type="ARBA" id="ARBA00022840"/>
    </source>
</evidence>
<dbReference type="FunFam" id="3.40.50.300:FF:000269">
    <property type="entry name" value="ATP-dependent RNA helicase SUPV3L1, mitochondrial"/>
    <property type="match status" value="1"/>
</dbReference>
<dbReference type="PANTHER" id="PTHR12131">
    <property type="entry name" value="ATP-DEPENDENT RNA AND DNA HELICASE"/>
    <property type="match status" value="1"/>
</dbReference>
<feature type="domain" description="Helicase C-terminal" evidence="11">
    <location>
        <begin position="285"/>
        <end position="465"/>
    </location>
</feature>
<dbReference type="GO" id="GO:0003724">
    <property type="term" value="F:RNA helicase activity"/>
    <property type="evidence" value="ECO:0007669"/>
    <property type="project" value="UniProtKB-EC"/>
</dbReference>
<dbReference type="Pfam" id="PF22527">
    <property type="entry name" value="DEXQc_Suv3"/>
    <property type="match status" value="1"/>
</dbReference>
<evidence type="ECO:0000256" key="2">
    <source>
        <dbReference type="ARBA" id="ARBA00012552"/>
    </source>
</evidence>
<dbReference type="InterPro" id="IPR050699">
    <property type="entry name" value="RNA-DNA_Helicase"/>
</dbReference>
<sequence length="658" mass="74874">MWRLFRRSGAHVSWDAVRYLNQSALKDALQVACGVLYRSSTAREALCEGVHQPSPETTLLLLDQFKTEEGVWRRKDWVERFEAAHRSQNEVEKMQLVTERFRQWFYAREAQRMVHMDRPHDWYPLARYTRRRFYFHCGPTNSGKTHTAIETLIAARSGVYCAPLKALAGQVWQTINARGTPCDLMIGDERRFAGGAEHVSCTVEMTPVDAQVDVAVIDEVQMIGDTERGWAWTRALLGLPAREIHLCGEARAIPLIKKLLYSTFELKHLEIVPHDRLVPLTITPCLNGDLKQVENGDCLVCFSYKNVLHFKRTLNNLLGAHRVKVSYIYGGMPFEVRQFQMTQFNTGVQDYIGGKSSTQHVLVATDAVAYGLNMNVERIIFTTTKKFTFAQQPDGSSAGGYQPLAAPLVQQISGRAGRHGLTRRYDCGRCTTLRAEDYAHFASCMKEELQPIPAAGLLPTLNILLIQVELCLIDWQKQNGQKRVTISDVENLNASGKQCYEWVSQFFASESTRNKQNAEQEGGKGKDQPYFLCDASRSVLKILSALQDNDALTLKDRILFSFLPLNDNSNDALQLLQAYAADHASGVPVSLRIDKEFANYLQTARGIDIRVVERYFKRAEMYNWLSWRFKSTFIFRDDAEQLKKPVLRNGSDFRNNFV</sequence>
<keyword evidence="13" id="KW-1185">Reference proteome</keyword>
<gene>
    <name evidence="12" type="ORF">ADEAN_000208500</name>
</gene>
<dbReference type="SMART" id="SM00490">
    <property type="entry name" value="HELICc"/>
    <property type="match status" value="1"/>
</dbReference>
<evidence type="ECO:0000259" key="10">
    <source>
        <dbReference type="PROSITE" id="PS51192"/>
    </source>
</evidence>
<evidence type="ECO:0000256" key="5">
    <source>
        <dbReference type="ARBA" id="ARBA00022806"/>
    </source>
</evidence>
<evidence type="ECO:0000256" key="3">
    <source>
        <dbReference type="ARBA" id="ARBA00022741"/>
    </source>
</evidence>
<dbReference type="VEuPathDB" id="TriTrypDB:ADEAN_000208500"/>
<dbReference type="Gene3D" id="1.20.58.1080">
    <property type="match status" value="1"/>
</dbReference>
<dbReference type="CDD" id="cd17913">
    <property type="entry name" value="DEXQc_Suv3"/>
    <property type="match status" value="1"/>
</dbReference>
<evidence type="ECO:0000256" key="4">
    <source>
        <dbReference type="ARBA" id="ARBA00022801"/>
    </source>
</evidence>
<dbReference type="GO" id="GO:0005524">
    <property type="term" value="F:ATP binding"/>
    <property type="evidence" value="ECO:0007669"/>
    <property type="project" value="UniProtKB-KW"/>
</dbReference>
<reference evidence="12 13" key="1">
    <citation type="submission" date="2020-08" db="EMBL/GenBank/DDBJ databases">
        <authorList>
            <person name="Newling K."/>
            <person name="Davey J."/>
            <person name="Forrester S."/>
        </authorList>
    </citation>
    <scope>NUCLEOTIDE SEQUENCE [LARGE SCALE GENOMIC DNA]</scope>
    <source>
        <strain evidence="13">Crithidia deanei Carvalho (ATCC PRA-265)</strain>
    </source>
</reference>
<proteinExistence type="predicted"/>
<dbReference type="InterPro" id="IPR014001">
    <property type="entry name" value="Helicase_ATP-bd"/>
</dbReference>
<protein>
    <recommendedName>
        <fullName evidence="2">RNA helicase</fullName>
        <ecNumber evidence="2">3.6.4.13</ecNumber>
    </recommendedName>
</protein>
<evidence type="ECO:0000256" key="9">
    <source>
        <dbReference type="ARBA" id="ARBA00047984"/>
    </source>
</evidence>
<dbReference type="Proteomes" id="UP000515908">
    <property type="component" value="Chromosome 03"/>
</dbReference>
<dbReference type="EC" id="3.6.4.13" evidence="2"/>
<dbReference type="AlphaFoldDB" id="A0A7G2C697"/>
<evidence type="ECO:0000313" key="12">
    <source>
        <dbReference type="EMBL" id="CAD2214634.1"/>
    </source>
</evidence>
<dbReference type="InterPro" id="IPR044774">
    <property type="entry name" value="Suv3_DEXQc"/>
</dbReference>
<dbReference type="PROSITE" id="PS51194">
    <property type="entry name" value="HELICASE_CTER"/>
    <property type="match status" value="1"/>
</dbReference>
<dbReference type="GO" id="GO:0000965">
    <property type="term" value="P:mitochondrial RNA 3'-end processing"/>
    <property type="evidence" value="ECO:0007669"/>
    <property type="project" value="TreeGrafter"/>
</dbReference>
<dbReference type="InterPro" id="IPR027417">
    <property type="entry name" value="P-loop_NTPase"/>
</dbReference>
<dbReference type="SUPFAM" id="SSF52540">
    <property type="entry name" value="P-loop containing nucleoside triphosphate hydrolases"/>
    <property type="match status" value="1"/>
</dbReference>
<keyword evidence="5 12" id="KW-0347">Helicase</keyword>
<dbReference type="Gene3D" id="1.20.272.40">
    <property type="match status" value="1"/>
</dbReference>
<evidence type="ECO:0000256" key="8">
    <source>
        <dbReference type="ARBA" id="ARBA00023128"/>
    </source>
</evidence>
<feature type="domain" description="Helicase ATP-binding" evidence="10">
    <location>
        <begin position="125"/>
        <end position="241"/>
    </location>
</feature>
<organism evidence="12 13">
    <name type="scientific">Angomonas deanei</name>
    <dbReference type="NCBI Taxonomy" id="59799"/>
    <lineage>
        <taxon>Eukaryota</taxon>
        <taxon>Discoba</taxon>
        <taxon>Euglenozoa</taxon>
        <taxon>Kinetoplastea</taxon>
        <taxon>Metakinetoplastina</taxon>
        <taxon>Trypanosomatida</taxon>
        <taxon>Trypanosomatidae</taxon>
        <taxon>Strigomonadinae</taxon>
        <taxon>Angomonas</taxon>
    </lineage>
</organism>
<evidence type="ECO:0000256" key="1">
    <source>
        <dbReference type="ARBA" id="ARBA00004173"/>
    </source>
</evidence>
<dbReference type="EMBL" id="LR877147">
    <property type="protein sequence ID" value="CAD2214634.1"/>
    <property type="molecule type" value="Genomic_DNA"/>
</dbReference>
<dbReference type="InterPro" id="IPR055206">
    <property type="entry name" value="DEXQc_SUV3"/>
</dbReference>